<gene>
    <name evidence="3" type="ORF">ACFFIC_19015</name>
</gene>
<reference evidence="3 4" key="1">
    <citation type="submission" date="2024-09" db="EMBL/GenBank/DDBJ databases">
        <authorList>
            <person name="Sun Q."/>
            <person name="Mori K."/>
        </authorList>
    </citation>
    <scope>NUCLEOTIDE SEQUENCE [LARGE SCALE GENOMIC DNA]</scope>
    <source>
        <strain evidence="3 4">CCM 7468</strain>
    </source>
</reference>
<comment type="caution">
    <text evidence="3">The sequence shown here is derived from an EMBL/GenBank/DDBJ whole genome shotgun (WGS) entry which is preliminary data.</text>
</comment>
<accession>A0ABV6IVM7</accession>
<keyword evidence="4" id="KW-1185">Reference proteome</keyword>
<evidence type="ECO:0000256" key="1">
    <source>
        <dbReference type="SAM" id="MobiDB-lite"/>
    </source>
</evidence>
<sequence length="77" mass="7193">MAPLTEAGVAAMTVVAAPVVAAIDAAAMTAAAVASNVVAAANLGADLLSGSPSEAPPAAGEEENTGEDGGSDENELA</sequence>
<evidence type="ECO:0000313" key="4">
    <source>
        <dbReference type="Proteomes" id="UP001589789"/>
    </source>
</evidence>
<evidence type="ECO:0000256" key="2">
    <source>
        <dbReference type="SAM" id="SignalP"/>
    </source>
</evidence>
<organism evidence="3 4">
    <name type="scientific">Muricoccus vinaceus</name>
    <dbReference type="NCBI Taxonomy" id="424704"/>
    <lineage>
        <taxon>Bacteria</taxon>
        <taxon>Pseudomonadati</taxon>
        <taxon>Pseudomonadota</taxon>
        <taxon>Alphaproteobacteria</taxon>
        <taxon>Acetobacterales</taxon>
        <taxon>Roseomonadaceae</taxon>
        <taxon>Muricoccus</taxon>
    </lineage>
</organism>
<feature type="chain" id="PRO_5046397943" evidence="2">
    <location>
        <begin position="22"/>
        <end position="77"/>
    </location>
</feature>
<dbReference type="EMBL" id="JBHLVZ010000067">
    <property type="protein sequence ID" value="MFC0387617.1"/>
    <property type="molecule type" value="Genomic_DNA"/>
</dbReference>
<proteinExistence type="predicted"/>
<feature type="compositionally biased region" description="Acidic residues" evidence="1">
    <location>
        <begin position="60"/>
        <end position="77"/>
    </location>
</feature>
<dbReference type="RefSeq" id="WP_377053244.1">
    <property type="nucleotide sequence ID" value="NZ_JBHLVZ010000067.1"/>
</dbReference>
<name>A0ABV6IVM7_9PROT</name>
<feature type="signal peptide" evidence="2">
    <location>
        <begin position="1"/>
        <end position="21"/>
    </location>
</feature>
<feature type="region of interest" description="Disordered" evidence="1">
    <location>
        <begin position="47"/>
        <end position="77"/>
    </location>
</feature>
<keyword evidence="2" id="KW-0732">Signal</keyword>
<feature type="compositionally biased region" description="Low complexity" evidence="1">
    <location>
        <begin position="47"/>
        <end position="59"/>
    </location>
</feature>
<dbReference type="Proteomes" id="UP001589789">
    <property type="component" value="Unassembled WGS sequence"/>
</dbReference>
<evidence type="ECO:0000313" key="3">
    <source>
        <dbReference type="EMBL" id="MFC0387617.1"/>
    </source>
</evidence>
<protein>
    <submittedName>
        <fullName evidence="3">Uncharacterized protein</fullName>
    </submittedName>
</protein>